<accession>A0A2Y9BAW6</accession>
<evidence type="ECO:0000259" key="1">
    <source>
        <dbReference type="Pfam" id="PF06250"/>
    </source>
</evidence>
<dbReference type="AlphaFoldDB" id="A0A2Y9BAW6"/>
<protein>
    <submittedName>
        <fullName evidence="2">Uncharacterized protein DUF1016</fullName>
    </submittedName>
</protein>
<dbReference type="Proteomes" id="UP000245845">
    <property type="component" value="Unassembled WGS sequence"/>
</dbReference>
<dbReference type="EMBL" id="QGDL01000002">
    <property type="protein sequence ID" value="PWJ31383.1"/>
    <property type="molecule type" value="Genomic_DNA"/>
</dbReference>
<organism evidence="2 3">
    <name type="scientific">Faecalicatena orotica</name>
    <dbReference type="NCBI Taxonomy" id="1544"/>
    <lineage>
        <taxon>Bacteria</taxon>
        <taxon>Bacillati</taxon>
        <taxon>Bacillota</taxon>
        <taxon>Clostridia</taxon>
        <taxon>Lachnospirales</taxon>
        <taxon>Lachnospiraceae</taxon>
        <taxon>Faecalicatena</taxon>
    </lineage>
</organism>
<gene>
    <name evidence="2" type="ORF">A8806_102239</name>
</gene>
<evidence type="ECO:0000313" key="3">
    <source>
        <dbReference type="Proteomes" id="UP000245845"/>
    </source>
</evidence>
<proteinExistence type="predicted"/>
<name>A0A2Y9BAW6_9FIRM</name>
<sequence length="43" mass="5112">MQMYVNYYDRKVKLEDENPTIEILLCKNKNYAVVEMTLPEANS</sequence>
<reference evidence="2 3" key="1">
    <citation type="submission" date="2018-05" db="EMBL/GenBank/DDBJ databases">
        <title>The Hungate 1000. A catalogue of reference genomes from the rumen microbiome.</title>
        <authorList>
            <person name="Kelly W."/>
        </authorList>
    </citation>
    <scope>NUCLEOTIDE SEQUENCE [LARGE SCALE GENOMIC DNA]</scope>
    <source>
        <strain evidence="2 3">NLAE-zl-C242</strain>
    </source>
</reference>
<feature type="domain" description="YhcG PDDEXK nuclease" evidence="1">
    <location>
        <begin position="1"/>
        <end position="42"/>
    </location>
</feature>
<dbReference type="InterPro" id="IPR009362">
    <property type="entry name" value="YhcG_C"/>
</dbReference>
<evidence type="ECO:0000313" key="2">
    <source>
        <dbReference type="EMBL" id="PWJ31383.1"/>
    </source>
</evidence>
<comment type="caution">
    <text evidence="2">The sequence shown here is derived from an EMBL/GenBank/DDBJ whole genome shotgun (WGS) entry which is preliminary data.</text>
</comment>
<keyword evidence="3" id="KW-1185">Reference proteome</keyword>
<dbReference type="Pfam" id="PF06250">
    <property type="entry name" value="YhcG_C"/>
    <property type="match status" value="1"/>
</dbReference>